<protein>
    <recommendedName>
        <fullName evidence="3">LamG domain-containing protein</fullName>
    </recommendedName>
</protein>
<dbReference type="InterPro" id="IPR013320">
    <property type="entry name" value="ConA-like_dom_sf"/>
</dbReference>
<name>A0A6L9LC86_9BACT</name>
<dbReference type="GO" id="GO:0005975">
    <property type="term" value="P:carbohydrate metabolic process"/>
    <property type="evidence" value="ECO:0007669"/>
    <property type="project" value="UniProtKB-ARBA"/>
</dbReference>
<dbReference type="AlphaFoldDB" id="A0A6L9LC86"/>
<dbReference type="Proteomes" id="UP000474175">
    <property type="component" value="Unassembled WGS sequence"/>
</dbReference>
<accession>A0A6L9LC86</accession>
<gene>
    <name evidence="1" type="ORF">GK108_20000</name>
</gene>
<proteinExistence type="predicted"/>
<evidence type="ECO:0000313" key="2">
    <source>
        <dbReference type="Proteomes" id="UP000474175"/>
    </source>
</evidence>
<evidence type="ECO:0008006" key="3">
    <source>
        <dbReference type="Google" id="ProtNLM"/>
    </source>
</evidence>
<dbReference type="GO" id="GO:0004553">
    <property type="term" value="F:hydrolase activity, hydrolyzing O-glycosyl compounds"/>
    <property type="evidence" value="ECO:0007669"/>
    <property type="project" value="UniProtKB-ARBA"/>
</dbReference>
<dbReference type="SUPFAM" id="SSF49899">
    <property type="entry name" value="Concanavalin A-like lectins/glucanases"/>
    <property type="match status" value="1"/>
</dbReference>
<evidence type="ECO:0000313" key="1">
    <source>
        <dbReference type="EMBL" id="NDU97177.1"/>
    </source>
</evidence>
<dbReference type="EMBL" id="JAAFZH010000010">
    <property type="protein sequence ID" value="NDU97177.1"/>
    <property type="molecule type" value="Genomic_DNA"/>
</dbReference>
<keyword evidence="2" id="KW-1185">Reference proteome</keyword>
<dbReference type="RefSeq" id="WP_163952370.1">
    <property type="nucleotide sequence ID" value="NZ_JAAFZH010000010.1"/>
</dbReference>
<organism evidence="1 2">
    <name type="scientific">Spirosoma terrae</name>
    <dbReference type="NCBI Taxonomy" id="1968276"/>
    <lineage>
        <taxon>Bacteria</taxon>
        <taxon>Pseudomonadati</taxon>
        <taxon>Bacteroidota</taxon>
        <taxon>Cytophagia</taxon>
        <taxon>Cytophagales</taxon>
        <taxon>Cytophagaceae</taxon>
        <taxon>Spirosoma</taxon>
    </lineage>
</organism>
<reference evidence="1 2" key="1">
    <citation type="submission" date="2020-02" db="EMBL/GenBank/DDBJ databases">
        <title>Draft genome sequence of two Spirosoma agri KCTC 52727 and Spirosoma terrae KCTC 52035.</title>
        <authorList>
            <person name="Rojas J."/>
            <person name="Ambika Manirajan B."/>
            <person name="Suarez C."/>
            <person name="Ratering S."/>
            <person name="Schnell S."/>
        </authorList>
    </citation>
    <scope>NUCLEOTIDE SEQUENCE [LARGE SCALE GENOMIC DNA]</scope>
    <source>
        <strain evidence="1 2">KCTC 52035</strain>
    </source>
</reference>
<comment type="caution">
    <text evidence="1">The sequence shown here is derived from an EMBL/GenBank/DDBJ whole genome shotgun (WGS) entry which is preliminary data.</text>
</comment>
<sequence length="257" mass="26744">MGKGLLIQLPGVFTVNPGDPVLPKFYPNDSLLNEGSLFLFDAANPAGYPSQAANLVNGTTLFNLFTTSPNATLNGTAVYSPTTGGLVLGSNSNIQLGNNYNLATLNNPGFLAIIWIKQLVAASAFTALLRRGTTTTTGNMQYLIDLGADGQSPRGYIGGASTSATISLGAHSLNAVHQLAIARQGNTVYGFRNGVQVYSGGFGDTYANPNVTQVTIGAGTMAGASIFRTYMENLNVSGKTSLAQVQADYVSNVGRFS</sequence>